<organism evidence="2 3">
    <name type="scientific">Apiospora aurea</name>
    <dbReference type="NCBI Taxonomy" id="335848"/>
    <lineage>
        <taxon>Eukaryota</taxon>
        <taxon>Fungi</taxon>
        <taxon>Dikarya</taxon>
        <taxon>Ascomycota</taxon>
        <taxon>Pezizomycotina</taxon>
        <taxon>Sordariomycetes</taxon>
        <taxon>Xylariomycetidae</taxon>
        <taxon>Amphisphaeriales</taxon>
        <taxon>Apiosporaceae</taxon>
        <taxon>Apiospora</taxon>
    </lineage>
</organism>
<name>A0ABR1QHT8_9PEZI</name>
<keyword evidence="3" id="KW-1185">Reference proteome</keyword>
<dbReference type="EMBL" id="JAQQWE010000004">
    <property type="protein sequence ID" value="KAK7956299.1"/>
    <property type="molecule type" value="Genomic_DNA"/>
</dbReference>
<dbReference type="Gene3D" id="1.25.40.540">
    <property type="entry name" value="TAP42-like family"/>
    <property type="match status" value="1"/>
</dbReference>
<accession>A0ABR1QHT8</accession>
<proteinExistence type="predicted"/>
<evidence type="ECO:0000313" key="2">
    <source>
        <dbReference type="EMBL" id="KAK7956299.1"/>
    </source>
</evidence>
<feature type="compositionally biased region" description="Basic and acidic residues" evidence="1">
    <location>
        <begin position="232"/>
        <end position="250"/>
    </location>
</feature>
<reference evidence="2 3" key="1">
    <citation type="submission" date="2023-01" db="EMBL/GenBank/DDBJ databases">
        <title>Analysis of 21 Apiospora genomes using comparative genomics revels a genus with tremendous synthesis potential of carbohydrate active enzymes and secondary metabolites.</title>
        <authorList>
            <person name="Sorensen T."/>
        </authorList>
    </citation>
    <scope>NUCLEOTIDE SEQUENCE [LARGE SCALE GENOMIC DNA]</scope>
    <source>
        <strain evidence="2 3">CBS 24483</strain>
    </source>
</reference>
<gene>
    <name evidence="2" type="ORF">PG986_005521</name>
</gene>
<dbReference type="InterPro" id="IPR007304">
    <property type="entry name" value="TAP46-like"/>
</dbReference>
<evidence type="ECO:0000313" key="3">
    <source>
        <dbReference type="Proteomes" id="UP001391051"/>
    </source>
</evidence>
<dbReference type="PANTHER" id="PTHR10933">
    <property type="entry name" value="IMMUNOGLOBULIN-BINDING PROTEIN 1"/>
    <property type="match status" value="1"/>
</dbReference>
<comment type="caution">
    <text evidence="2">The sequence shown here is derived from an EMBL/GenBank/DDBJ whole genome shotgun (WGS) entry which is preliminary data.</text>
</comment>
<dbReference type="Proteomes" id="UP001391051">
    <property type="component" value="Unassembled WGS sequence"/>
</dbReference>
<dbReference type="Pfam" id="PF04177">
    <property type="entry name" value="TAP42"/>
    <property type="match status" value="1"/>
</dbReference>
<evidence type="ECO:0008006" key="4">
    <source>
        <dbReference type="Google" id="ProtNLM"/>
    </source>
</evidence>
<dbReference type="InterPro" id="IPR038511">
    <property type="entry name" value="TAP42/TAP46-like_sf"/>
</dbReference>
<feature type="compositionally biased region" description="Polar residues" evidence="1">
    <location>
        <begin position="252"/>
        <end position="262"/>
    </location>
</feature>
<protein>
    <recommendedName>
        <fullName evidence="4">TAP42-like protein</fullName>
    </recommendedName>
</protein>
<feature type="region of interest" description="Disordered" evidence="1">
    <location>
        <begin position="311"/>
        <end position="337"/>
    </location>
</feature>
<evidence type="ECO:0000256" key="1">
    <source>
        <dbReference type="SAM" id="MobiDB-lite"/>
    </source>
</evidence>
<dbReference type="GeneID" id="92074805"/>
<dbReference type="RefSeq" id="XP_066701605.1">
    <property type="nucleotide sequence ID" value="XM_066841743.1"/>
</dbReference>
<sequence length="361" mass="40954">MIYNIEYSAGLEYLAPSPKKATLDGTFEASSPTYREDLEFALNAYQECLRIISQVSLFSNNESLEDINTADLPYLLVSYRIAELLQKISVATPLERRAALRTTREAYERFLHLLDNYALLSPSDLKLFALYQEDPERFSTISTTDPAARRNAKIANFKHEKELKQKLEYMRHSPRYLENGGDEEAVRELYLANIGYCAYMTFQALEGISREMDVLAQAPVPLIPTTTTVEEDERRRRSPTEVDGYSDRLDSPFQNMQSSGPLLSQDGKPLRPFTLTNGRQDLQQGVFRSGHNLPTMSIDQYLEEERRRGGIIEGGGEASGRQATPDEDNYEKADAETMKAREWDEYVEANPKGSGNTLNRG</sequence>
<feature type="region of interest" description="Disordered" evidence="1">
    <location>
        <begin position="225"/>
        <end position="276"/>
    </location>
</feature>
<dbReference type="PANTHER" id="PTHR10933:SF9">
    <property type="entry name" value="IMMUNOGLOBULIN-BINDING PROTEIN 1"/>
    <property type="match status" value="1"/>
</dbReference>